<dbReference type="Proteomes" id="UP000762676">
    <property type="component" value="Unassembled WGS sequence"/>
</dbReference>
<evidence type="ECO:0000256" key="3">
    <source>
        <dbReference type="ARBA" id="ARBA00022679"/>
    </source>
</evidence>
<feature type="domain" description="Protein kinase" evidence="9">
    <location>
        <begin position="56"/>
        <end position="320"/>
    </location>
</feature>
<dbReference type="Gene3D" id="3.30.200.20">
    <property type="entry name" value="Phosphorylase Kinase, domain 1"/>
    <property type="match status" value="1"/>
</dbReference>
<evidence type="ECO:0000256" key="6">
    <source>
        <dbReference type="ARBA" id="ARBA00022840"/>
    </source>
</evidence>
<feature type="non-terminal residue" evidence="10">
    <location>
        <position position="515"/>
    </location>
</feature>
<dbReference type="GO" id="GO:0005524">
    <property type="term" value="F:ATP binding"/>
    <property type="evidence" value="ECO:0007669"/>
    <property type="project" value="UniProtKB-KW"/>
</dbReference>
<evidence type="ECO:0000256" key="7">
    <source>
        <dbReference type="ARBA" id="ARBA00047899"/>
    </source>
</evidence>
<proteinExistence type="predicted"/>
<keyword evidence="11" id="KW-1185">Reference proteome</keyword>
<name>A0AAV4G0Q0_9GAST</name>
<dbReference type="InterPro" id="IPR011009">
    <property type="entry name" value="Kinase-like_dom_sf"/>
</dbReference>
<comment type="catalytic activity">
    <reaction evidence="7">
        <text>L-threonyl-[protein] + ATP = O-phospho-L-threonyl-[protein] + ADP + H(+)</text>
        <dbReference type="Rhea" id="RHEA:46608"/>
        <dbReference type="Rhea" id="RHEA-COMP:11060"/>
        <dbReference type="Rhea" id="RHEA-COMP:11605"/>
        <dbReference type="ChEBI" id="CHEBI:15378"/>
        <dbReference type="ChEBI" id="CHEBI:30013"/>
        <dbReference type="ChEBI" id="CHEBI:30616"/>
        <dbReference type="ChEBI" id="CHEBI:61977"/>
        <dbReference type="ChEBI" id="CHEBI:456216"/>
        <dbReference type="EC" id="2.7.11.1"/>
    </reaction>
</comment>
<dbReference type="EC" id="2.7.11.1" evidence="1"/>
<dbReference type="PROSITE" id="PS50011">
    <property type="entry name" value="PROTEIN_KINASE_DOM"/>
    <property type="match status" value="1"/>
</dbReference>
<dbReference type="InterPro" id="IPR011989">
    <property type="entry name" value="ARM-like"/>
</dbReference>
<dbReference type="EMBL" id="BMAT01001078">
    <property type="protein sequence ID" value="GFR79267.1"/>
    <property type="molecule type" value="Genomic_DNA"/>
</dbReference>
<sequence>MRQCDSVLLSSMETFEKFSITSEPSRTISAVLVEDEDEDIFDETNHFRGPPLNKIYGIVECLSKGSPGTVYIVKSKEDQQKYALKKVECNDESDAINAFTEEMELKKMDHPYVVGYKDFFISYEKEASSVFINIISQYFEHGDLRQMIRDFQEKKQPIPEDVVKKIVGEILEGVVYIHERGIIHRNIKPSNIFKKDSGAFVLGDLGVSTLMGDMRTNTRQTFSGVVYMAPETNTQPHDEKSDLYSVGGVLLNMLTTHLYREDEFYKRLGKLKEDPETLNEILEEISETFSKSMIGVVQTLLRFKHASRPNTFQLIKSGFIQECMSQVDSKQLDKRSRQKETRDTKTYNLVENRCDTQKVLEYIADTIDHEACVADGLSALADLVRDNESAHMHIDQKARNLLSLAMWDNIFNKDVQISGCYVLSNLVVFAQPDDILFTPDVITIIHKIMTSHEYEPEVQLAAVNLILALSADERASRIIVQLGGIQDILTAMKHARYHATLNAVCCMALWSLSVD</sequence>
<dbReference type="Gene3D" id="1.25.10.10">
    <property type="entry name" value="Leucine-rich Repeat Variant"/>
    <property type="match status" value="1"/>
</dbReference>
<keyword evidence="6" id="KW-0067">ATP-binding</keyword>
<dbReference type="InterPro" id="IPR000719">
    <property type="entry name" value="Prot_kinase_dom"/>
</dbReference>
<keyword evidence="5 10" id="KW-0418">Kinase</keyword>
<dbReference type="Pfam" id="PF00069">
    <property type="entry name" value="Pkinase"/>
    <property type="match status" value="1"/>
</dbReference>
<evidence type="ECO:0000313" key="10">
    <source>
        <dbReference type="EMBL" id="GFR79267.1"/>
    </source>
</evidence>
<evidence type="ECO:0000313" key="11">
    <source>
        <dbReference type="Proteomes" id="UP000762676"/>
    </source>
</evidence>
<evidence type="ECO:0000256" key="8">
    <source>
        <dbReference type="ARBA" id="ARBA00048679"/>
    </source>
</evidence>
<keyword evidence="4" id="KW-0547">Nucleotide-binding</keyword>
<evidence type="ECO:0000259" key="9">
    <source>
        <dbReference type="PROSITE" id="PS50011"/>
    </source>
</evidence>
<evidence type="ECO:0000256" key="5">
    <source>
        <dbReference type="ARBA" id="ARBA00022777"/>
    </source>
</evidence>
<dbReference type="Gene3D" id="1.10.510.10">
    <property type="entry name" value="Transferase(Phosphotransferase) domain 1"/>
    <property type="match status" value="1"/>
</dbReference>
<accession>A0AAV4G0Q0</accession>
<evidence type="ECO:0000256" key="1">
    <source>
        <dbReference type="ARBA" id="ARBA00012513"/>
    </source>
</evidence>
<comment type="caution">
    <text evidence="10">The sequence shown here is derived from an EMBL/GenBank/DDBJ whole genome shotgun (WGS) entry which is preliminary data.</text>
</comment>
<comment type="catalytic activity">
    <reaction evidence="8">
        <text>L-seryl-[protein] + ATP = O-phospho-L-seryl-[protein] + ADP + H(+)</text>
        <dbReference type="Rhea" id="RHEA:17989"/>
        <dbReference type="Rhea" id="RHEA-COMP:9863"/>
        <dbReference type="Rhea" id="RHEA-COMP:11604"/>
        <dbReference type="ChEBI" id="CHEBI:15378"/>
        <dbReference type="ChEBI" id="CHEBI:29999"/>
        <dbReference type="ChEBI" id="CHEBI:30616"/>
        <dbReference type="ChEBI" id="CHEBI:83421"/>
        <dbReference type="ChEBI" id="CHEBI:456216"/>
        <dbReference type="EC" id="2.7.11.1"/>
    </reaction>
</comment>
<evidence type="ECO:0000256" key="2">
    <source>
        <dbReference type="ARBA" id="ARBA00022527"/>
    </source>
</evidence>
<protein>
    <recommendedName>
        <fullName evidence="1">non-specific serine/threonine protein kinase</fullName>
        <ecNumber evidence="1">2.7.11.1</ecNumber>
    </recommendedName>
</protein>
<evidence type="ECO:0000256" key="4">
    <source>
        <dbReference type="ARBA" id="ARBA00022741"/>
    </source>
</evidence>
<keyword evidence="3" id="KW-0808">Transferase</keyword>
<gene>
    <name evidence="10" type="ORF">ElyMa_000552100</name>
</gene>
<dbReference type="PANTHER" id="PTHR24363">
    <property type="entry name" value="SERINE/THREONINE PROTEIN KINASE"/>
    <property type="match status" value="1"/>
</dbReference>
<dbReference type="SUPFAM" id="SSF48371">
    <property type="entry name" value="ARM repeat"/>
    <property type="match status" value="1"/>
</dbReference>
<dbReference type="GO" id="GO:0004674">
    <property type="term" value="F:protein serine/threonine kinase activity"/>
    <property type="evidence" value="ECO:0007669"/>
    <property type="project" value="UniProtKB-KW"/>
</dbReference>
<dbReference type="InterPro" id="IPR016024">
    <property type="entry name" value="ARM-type_fold"/>
</dbReference>
<dbReference type="PANTHER" id="PTHR24363:SF0">
    <property type="entry name" value="SERINE_THREONINE KINASE LIKE DOMAIN CONTAINING 1"/>
    <property type="match status" value="1"/>
</dbReference>
<reference evidence="10 11" key="1">
    <citation type="journal article" date="2021" name="Elife">
        <title>Chloroplast acquisition without the gene transfer in kleptoplastic sea slugs, Plakobranchus ocellatus.</title>
        <authorList>
            <person name="Maeda T."/>
            <person name="Takahashi S."/>
            <person name="Yoshida T."/>
            <person name="Shimamura S."/>
            <person name="Takaki Y."/>
            <person name="Nagai Y."/>
            <person name="Toyoda A."/>
            <person name="Suzuki Y."/>
            <person name="Arimoto A."/>
            <person name="Ishii H."/>
            <person name="Satoh N."/>
            <person name="Nishiyama T."/>
            <person name="Hasebe M."/>
            <person name="Maruyama T."/>
            <person name="Minagawa J."/>
            <person name="Obokata J."/>
            <person name="Shigenobu S."/>
        </authorList>
    </citation>
    <scope>NUCLEOTIDE SEQUENCE [LARGE SCALE GENOMIC DNA]</scope>
</reference>
<dbReference type="AlphaFoldDB" id="A0AAV4G0Q0"/>
<dbReference type="SUPFAM" id="SSF56112">
    <property type="entry name" value="Protein kinase-like (PK-like)"/>
    <property type="match status" value="1"/>
</dbReference>
<organism evidence="10 11">
    <name type="scientific">Elysia marginata</name>
    <dbReference type="NCBI Taxonomy" id="1093978"/>
    <lineage>
        <taxon>Eukaryota</taxon>
        <taxon>Metazoa</taxon>
        <taxon>Spiralia</taxon>
        <taxon>Lophotrochozoa</taxon>
        <taxon>Mollusca</taxon>
        <taxon>Gastropoda</taxon>
        <taxon>Heterobranchia</taxon>
        <taxon>Euthyneura</taxon>
        <taxon>Panpulmonata</taxon>
        <taxon>Sacoglossa</taxon>
        <taxon>Placobranchoidea</taxon>
        <taxon>Plakobranchidae</taxon>
        <taxon>Elysia</taxon>
    </lineage>
</organism>
<keyword evidence="2 10" id="KW-0723">Serine/threonine-protein kinase</keyword>